<dbReference type="RefSeq" id="XP_019848827.1">
    <property type="nucleotide sequence ID" value="XM_019993268.1"/>
</dbReference>
<proteinExistence type="predicted"/>
<accession>A0AAN0IWA3</accession>
<dbReference type="EnsemblMetazoa" id="XM_019993268.1">
    <property type="protein sequence ID" value="XP_019848827.1"/>
    <property type="gene ID" value="LOC109580262"/>
</dbReference>
<evidence type="ECO:0000313" key="3">
    <source>
        <dbReference type="Proteomes" id="UP000007879"/>
    </source>
</evidence>
<feature type="region of interest" description="Disordered" evidence="1">
    <location>
        <begin position="208"/>
        <end position="227"/>
    </location>
</feature>
<sequence length="370" mass="41103">MKKSREMKKSFRKSDTADTFKSIELIAGETGREGGGRSKSKRKTRDKISVLKESNKENEVFEPSADRKNLISLLTRGRLSHKVGLYNKARVSEPVTRKGNQLKPLSTAGQDNAKVILSPSSYPRESESSTPSPPLSPEQHEHNMEVSPGLTSTKMKDVSLRILGGLKADRPIDEMEYVTRVKLELRKIMKQSNASMYDEMERYIMGDSRCEYPSPQSPISPSPPPLPPLPCPVKVVVSSPPKEESREKEMSSSGGEEYLSSAAGRYVSIESCNNPLLGSTSPNVNNPSTASLLTFHTDPSHLSHGHAHSSFLPTDPSHLTSDPLLSEHAHFYERGVPQRTTDFLDIVDDCMCVQIQGSVERPRMFPHKLY</sequence>
<feature type="compositionally biased region" description="Basic and acidic residues" evidence="1">
    <location>
        <begin position="241"/>
        <end position="250"/>
    </location>
</feature>
<feature type="region of interest" description="Disordered" evidence="1">
    <location>
        <begin position="94"/>
        <end position="151"/>
    </location>
</feature>
<feature type="region of interest" description="Disordered" evidence="1">
    <location>
        <begin position="22"/>
        <end position="68"/>
    </location>
</feature>
<keyword evidence="3" id="KW-1185">Reference proteome</keyword>
<dbReference type="Proteomes" id="UP000007879">
    <property type="component" value="Unassembled WGS sequence"/>
</dbReference>
<evidence type="ECO:0000256" key="1">
    <source>
        <dbReference type="SAM" id="MobiDB-lite"/>
    </source>
</evidence>
<name>A0AAN0IWA3_AMPQE</name>
<reference evidence="3" key="1">
    <citation type="journal article" date="2010" name="Nature">
        <title>The Amphimedon queenslandica genome and the evolution of animal complexity.</title>
        <authorList>
            <person name="Srivastava M."/>
            <person name="Simakov O."/>
            <person name="Chapman J."/>
            <person name="Fahey B."/>
            <person name="Gauthier M.E."/>
            <person name="Mitros T."/>
            <person name="Richards G.S."/>
            <person name="Conaco C."/>
            <person name="Dacre M."/>
            <person name="Hellsten U."/>
            <person name="Larroux C."/>
            <person name="Putnam N.H."/>
            <person name="Stanke M."/>
            <person name="Adamska M."/>
            <person name="Darling A."/>
            <person name="Degnan S.M."/>
            <person name="Oakley T.H."/>
            <person name="Plachetzki D.C."/>
            <person name="Zhai Y."/>
            <person name="Adamski M."/>
            <person name="Calcino A."/>
            <person name="Cummins S.F."/>
            <person name="Goodstein D.M."/>
            <person name="Harris C."/>
            <person name="Jackson D.J."/>
            <person name="Leys S.P."/>
            <person name="Shu S."/>
            <person name="Woodcroft B.J."/>
            <person name="Vervoort M."/>
            <person name="Kosik K.S."/>
            <person name="Manning G."/>
            <person name="Degnan B.M."/>
            <person name="Rokhsar D.S."/>
        </authorList>
    </citation>
    <scope>NUCLEOTIDE SEQUENCE [LARGE SCALE GENOMIC DNA]</scope>
</reference>
<feature type="compositionally biased region" description="Pro residues" evidence="1">
    <location>
        <begin position="215"/>
        <end position="227"/>
    </location>
</feature>
<evidence type="ECO:0000313" key="2">
    <source>
        <dbReference type="EnsemblMetazoa" id="XP_019848827.1"/>
    </source>
</evidence>
<protein>
    <submittedName>
        <fullName evidence="2">Uncharacterized protein</fullName>
    </submittedName>
</protein>
<feature type="compositionally biased region" description="Basic and acidic residues" evidence="1">
    <location>
        <begin position="46"/>
        <end position="68"/>
    </location>
</feature>
<dbReference type="AlphaFoldDB" id="A0AAN0IWA3"/>
<dbReference type="KEGG" id="aqu:109580262"/>
<organism evidence="2 3">
    <name type="scientific">Amphimedon queenslandica</name>
    <name type="common">Sponge</name>
    <dbReference type="NCBI Taxonomy" id="400682"/>
    <lineage>
        <taxon>Eukaryota</taxon>
        <taxon>Metazoa</taxon>
        <taxon>Porifera</taxon>
        <taxon>Demospongiae</taxon>
        <taxon>Heteroscleromorpha</taxon>
        <taxon>Haplosclerida</taxon>
        <taxon>Niphatidae</taxon>
        <taxon>Amphimedon</taxon>
    </lineage>
</organism>
<dbReference type="GeneID" id="109580262"/>
<reference evidence="2" key="2">
    <citation type="submission" date="2024-06" db="UniProtKB">
        <authorList>
            <consortium name="EnsemblMetazoa"/>
        </authorList>
    </citation>
    <scope>IDENTIFICATION</scope>
</reference>
<feature type="region of interest" description="Disordered" evidence="1">
    <location>
        <begin position="237"/>
        <end position="256"/>
    </location>
</feature>